<evidence type="ECO:0000313" key="3">
    <source>
        <dbReference type="EMBL" id="GIG15064.1"/>
    </source>
</evidence>
<feature type="transmembrane region" description="Helical" evidence="2">
    <location>
        <begin position="43"/>
        <end position="60"/>
    </location>
</feature>
<protein>
    <submittedName>
        <fullName evidence="3">Uncharacterized protein</fullName>
    </submittedName>
</protein>
<keyword evidence="2" id="KW-0812">Transmembrane</keyword>
<feature type="compositionally biased region" description="Low complexity" evidence="1">
    <location>
        <begin position="104"/>
        <end position="113"/>
    </location>
</feature>
<proteinExistence type="predicted"/>
<feature type="region of interest" description="Disordered" evidence="1">
    <location>
        <begin position="104"/>
        <end position="155"/>
    </location>
</feature>
<accession>A0A8J3PFV0</accession>
<keyword evidence="4" id="KW-1185">Reference proteome</keyword>
<dbReference type="EMBL" id="BONJ01000019">
    <property type="protein sequence ID" value="GIG15064.1"/>
    <property type="molecule type" value="Genomic_DNA"/>
</dbReference>
<feature type="compositionally biased region" description="Low complexity" evidence="1">
    <location>
        <begin position="139"/>
        <end position="152"/>
    </location>
</feature>
<keyword evidence="2" id="KW-0472">Membrane</keyword>
<organism evidence="3 4">
    <name type="scientific">Catellatospora methionotrophica</name>
    <dbReference type="NCBI Taxonomy" id="121620"/>
    <lineage>
        <taxon>Bacteria</taxon>
        <taxon>Bacillati</taxon>
        <taxon>Actinomycetota</taxon>
        <taxon>Actinomycetes</taxon>
        <taxon>Micromonosporales</taxon>
        <taxon>Micromonosporaceae</taxon>
        <taxon>Catellatospora</taxon>
    </lineage>
</organism>
<reference evidence="3" key="1">
    <citation type="submission" date="2021-01" db="EMBL/GenBank/DDBJ databases">
        <title>Whole genome shotgun sequence of Catellatospora methionotrophica NBRC 14553.</title>
        <authorList>
            <person name="Komaki H."/>
            <person name="Tamura T."/>
        </authorList>
    </citation>
    <scope>NUCLEOTIDE SEQUENCE</scope>
    <source>
        <strain evidence="3">NBRC 14553</strain>
    </source>
</reference>
<evidence type="ECO:0000313" key="4">
    <source>
        <dbReference type="Proteomes" id="UP000660339"/>
    </source>
</evidence>
<feature type="transmembrane region" description="Helical" evidence="2">
    <location>
        <begin position="12"/>
        <end position="31"/>
    </location>
</feature>
<dbReference type="RefSeq" id="WP_166379345.1">
    <property type="nucleotide sequence ID" value="NZ_BAAATT010000005.1"/>
</dbReference>
<comment type="caution">
    <text evidence="3">The sequence shown here is derived from an EMBL/GenBank/DDBJ whole genome shotgun (WGS) entry which is preliminary data.</text>
</comment>
<name>A0A8J3PFV0_9ACTN</name>
<evidence type="ECO:0000256" key="1">
    <source>
        <dbReference type="SAM" id="MobiDB-lite"/>
    </source>
</evidence>
<sequence>MGTGDDGPSWRTPALIAVSGGLFALVSGLAVNTVEIPAGWRPYIWLLTAVLLVGAVFLAVQDGRSGAAVDLAGIMRRPAVWLAAAVVAGFVLAALVLPGAQPAADPPADGGAASRTTPMEPSVAPSSDGPPSRTPEDAPSPTASPTAGPTAGVPSPAVSVRVRWQGLLVMDCCGGPGYSLDTVPPSGAVLGDVQGVGYAEIAGEALVEWTAATPPSRADCARRLNAVVGQRRLEVQVGSVACFQTRAGRVGHLTVVALSRPGALDSLTTKVEATVWDRA</sequence>
<dbReference type="AlphaFoldDB" id="A0A8J3PFV0"/>
<keyword evidence="2" id="KW-1133">Transmembrane helix</keyword>
<evidence type="ECO:0000256" key="2">
    <source>
        <dbReference type="SAM" id="Phobius"/>
    </source>
</evidence>
<gene>
    <name evidence="3" type="ORF">Cme02nite_33960</name>
</gene>
<feature type="transmembrane region" description="Helical" evidence="2">
    <location>
        <begin position="80"/>
        <end position="100"/>
    </location>
</feature>
<dbReference type="Proteomes" id="UP000660339">
    <property type="component" value="Unassembled WGS sequence"/>
</dbReference>